<dbReference type="InterPro" id="IPR046373">
    <property type="entry name" value="Acyl-CoA_Oxase/DH_mid-dom_sf"/>
</dbReference>
<comment type="subcellular location">
    <subcellularLocation>
        <location evidence="1">Cytoplasm</location>
    </subcellularLocation>
</comment>
<dbReference type="SUPFAM" id="SSF47203">
    <property type="entry name" value="Acyl-CoA dehydrogenase C-terminal domain-like"/>
    <property type="match status" value="1"/>
</dbReference>
<dbReference type="InterPro" id="IPR013107">
    <property type="entry name" value="Acyl-CoA_DH_C"/>
</dbReference>
<evidence type="ECO:0000256" key="12">
    <source>
        <dbReference type="ARBA" id="ARBA00048445"/>
    </source>
</evidence>
<dbReference type="SUPFAM" id="SSF56645">
    <property type="entry name" value="Acyl-CoA dehydrogenase NM domain-like"/>
    <property type="match status" value="1"/>
</dbReference>
<proteinExistence type="inferred from homology"/>
<evidence type="ECO:0000256" key="10">
    <source>
        <dbReference type="ARBA" id="ARBA00034345"/>
    </source>
</evidence>
<keyword evidence="2" id="KW-0285">Flavoprotein</keyword>
<evidence type="ECO:0000256" key="8">
    <source>
        <dbReference type="ARBA" id="ARBA00034317"/>
    </source>
</evidence>
<evidence type="ECO:0000256" key="2">
    <source>
        <dbReference type="ARBA" id="ARBA00022630"/>
    </source>
</evidence>
<dbReference type="Pfam" id="PF08028">
    <property type="entry name" value="Acyl-CoA_dh_2"/>
    <property type="match status" value="1"/>
</dbReference>
<evidence type="ECO:0000256" key="13">
    <source>
        <dbReference type="ARBA" id="ARBA00049456"/>
    </source>
</evidence>
<dbReference type="InterPro" id="IPR006091">
    <property type="entry name" value="Acyl-CoA_Oxase/DH_mid-dom"/>
</dbReference>
<sequence length="429" mass="44185">MSATEAPTVPVLRSDDEAVAAAAVLADELRPGAIDRDRAGGVPREALAALDRSGLIGITVPREHGGAEVSHVALAEVVRLIAAADPAIAQGPQGHFLFVDVLRQLGTREQQARVFADVLAGRRLGNALAERGTPHAMALGTTLSPAGGASGAGAAADGDDHPTVAAGGASAVDGPLVLNGTKYYCTGAATSHRIAVSAVDAEGDVVVAFVLRDGAGVTVEEDWNAMGQRATASGTTTLRDAPIEDGLLLPYGAAYTGPQLLGARAQLVHAAIEVGIAGGAFADAVTFVRERSRPYFEAAGAGYDRASDDPHVLHRTGELSARLHAAEGLLERAGRVLDRLPHVPATREEAAEGSLAVAEAKAFGSEAAVAIASELFALTGASATDDKHDLHRHWRNARTHSVHDPIRWKYHHVGAGVLNDAVPPNPGQI</sequence>
<dbReference type="Pfam" id="PF02770">
    <property type="entry name" value="Acyl-CoA_dh_M"/>
    <property type="match status" value="1"/>
</dbReference>
<dbReference type="PANTHER" id="PTHR43884">
    <property type="entry name" value="ACYL-COA DEHYDROGENASE"/>
    <property type="match status" value="1"/>
</dbReference>
<evidence type="ECO:0000256" key="7">
    <source>
        <dbReference type="ARBA" id="ARBA00034307"/>
    </source>
</evidence>
<evidence type="ECO:0000259" key="16">
    <source>
        <dbReference type="Pfam" id="PF08028"/>
    </source>
</evidence>
<feature type="domain" description="Acyl-CoA oxidase/dehydrogenase middle" evidence="14">
    <location>
        <begin position="169"/>
        <end position="240"/>
    </location>
</feature>
<dbReference type="Pfam" id="PF02771">
    <property type="entry name" value="Acyl-CoA_dh_N"/>
    <property type="match status" value="1"/>
</dbReference>
<protein>
    <recommendedName>
        <fullName evidence="10">Dibenzothiophene monooxygenase</fullName>
        <ecNumber evidence="9">1.14.14.21</ecNumber>
    </recommendedName>
</protein>
<dbReference type="GO" id="GO:0050660">
    <property type="term" value="F:flavin adenine dinucleotide binding"/>
    <property type="evidence" value="ECO:0007669"/>
    <property type="project" value="InterPro"/>
</dbReference>
<evidence type="ECO:0000313" key="17">
    <source>
        <dbReference type="EMBL" id="CAB4926069.1"/>
    </source>
</evidence>
<evidence type="ECO:0000259" key="15">
    <source>
        <dbReference type="Pfam" id="PF02771"/>
    </source>
</evidence>
<evidence type="ECO:0000256" key="6">
    <source>
        <dbReference type="ARBA" id="ARBA00023033"/>
    </source>
</evidence>
<feature type="domain" description="Acyl-CoA dehydrogenase C-terminal" evidence="16">
    <location>
        <begin position="267"/>
        <end position="404"/>
    </location>
</feature>
<dbReference type="GO" id="GO:0005737">
    <property type="term" value="C:cytoplasm"/>
    <property type="evidence" value="ECO:0007669"/>
    <property type="project" value="UniProtKB-SubCell"/>
</dbReference>
<gene>
    <name evidence="17" type="ORF">UFOPK3564_02111</name>
</gene>
<evidence type="ECO:0000256" key="11">
    <source>
        <dbReference type="ARBA" id="ARBA00047859"/>
    </source>
</evidence>
<evidence type="ECO:0000259" key="14">
    <source>
        <dbReference type="Pfam" id="PF02770"/>
    </source>
</evidence>
<keyword evidence="4" id="KW-0547">Nucleotide-binding</keyword>
<keyword evidence="5" id="KW-0560">Oxidoreductase</keyword>
<feature type="domain" description="Acyl-CoA dehydrogenase/oxidase N-terminal" evidence="15">
    <location>
        <begin position="21"/>
        <end position="121"/>
    </location>
</feature>
<dbReference type="Gene3D" id="2.40.110.10">
    <property type="entry name" value="Butyryl-CoA Dehydrogenase, subunit A, domain 2"/>
    <property type="match status" value="1"/>
</dbReference>
<dbReference type="EC" id="1.14.14.21" evidence="9"/>
<dbReference type="GO" id="GO:0004497">
    <property type="term" value="F:monooxygenase activity"/>
    <property type="evidence" value="ECO:0007669"/>
    <property type="project" value="UniProtKB-KW"/>
</dbReference>
<evidence type="ECO:0000256" key="3">
    <source>
        <dbReference type="ARBA" id="ARBA00022643"/>
    </source>
</evidence>
<dbReference type="InterPro" id="IPR036250">
    <property type="entry name" value="AcylCo_DH-like_C"/>
</dbReference>
<organism evidence="17">
    <name type="scientific">freshwater metagenome</name>
    <dbReference type="NCBI Taxonomy" id="449393"/>
    <lineage>
        <taxon>unclassified sequences</taxon>
        <taxon>metagenomes</taxon>
        <taxon>ecological metagenomes</taxon>
    </lineage>
</organism>
<name>A0A6J7I5S4_9ZZZZ</name>
<dbReference type="PIRSF" id="PIRSF016578">
    <property type="entry name" value="HsaA"/>
    <property type="match status" value="1"/>
</dbReference>
<keyword evidence="6" id="KW-0503">Monooxygenase</keyword>
<comment type="catalytic activity">
    <reaction evidence="11">
        <text>dibenzothiophene + FMNH2 + O2 = dibenzothiophene 5-oxide + FMN + H2O + H(+)</text>
        <dbReference type="Rhea" id="RHEA:49076"/>
        <dbReference type="ChEBI" id="CHEBI:15377"/>
        <dbReference type="ChEBI" id="CHEBI:15378"/>
        <dbReference type="ChEBI" id="CHEBI:15379"/>
        <dbReference type="ChEBI" id="CHEBI:23681"/>
        <dbReference type="ChEBI" id="CHEBI:23683"/>
        <dbReference type="ChEBI" id="CHEBI:57618"/>
        <dbReference type="ChEBI" id="CHEBI:58210"/>
    </reaction>
</comment>
<dbReference type="PANTHER" id="PTHR43884:SF12">
    <property type="entry name" value="ISOVALERYL-COA DEHYDROGENASE, MITOCHONDRIAL-RELATED"/>
    <property type="match status" value="1"/>
</dbReference>
<evidence type="ECO:0000256" key="4">
    <source>
        <dbReference type="ARBA" id="ARBA00022741"/>
    </source>
</evidence>
<accession>A0A6J7I5S4</accession>
<dbReference type="InterPro" id="IPR009100">
    <property type="entry name" value="AcylCoA_DH/oxidase_NM_dom_sf"/>
</dbReference>
<comment type="similarity">
    <text evidence="8">Belongs to the DszC flavin monooxygenase family.</text>
</comment>
<dbReference type="Gene3D" id="1.10.540.10">
    <property type="entry name" value="Acyl-CoA dehydrogenase/oxidase, N-terminal domain"/>
    <property type="match status" value="1"/>
</dbReference>
<dbReference type="Gene3D" id="1.20.140.10">
    <property type="entry name" value="Butyryl-CoA Dehydrogenase, subunit A, domain 3"/>
    <property type="match status" value="1"/>
</dbReference>
<comment type="catalytic activity">
    <reaction evidence="12">
        <text>dibenzothiophene 5-oxide + FMNH2 + O2 = dibenzothiophene 5,5-dioxide + FMN + H2O + H(+)</text>
        <dbReference type="Rhea" id="RHEA:49080"/>
        <dbReference type="ChEBI" id="CHEBI:15377"/>
        <dbReference type="ChEBI" id="CHEBI:15378"/>
        <dbReference type="ChEBI" id="CHEBI:15379"/>
        <dbReference type="ChEBI" id="CHEBI:23683"/>
        <dbReference type="ChEBI" id="CHEBI:57618"/>
        <dbReference type="ChEBI" id="CHEBI:58210"/>
        <dbReference type="ChEBI" id="CHEBI:90356"/>
    </reaction>
</comment>
<evidence type="ECO:0000256" key="1">
    <source>
        <dbReference type="ARBA" id="ARBA00004496"/>
    </source>
</evidence>
<dbReference type="GO" id="GO:0006552">
    <property type="term" value="P:L-leucine catabolic process"/>
    <property type="evidence" value="ECO:0007669"/>
    <property type="project" value="TreeGrafter"/>
</dbReference>
<dbReference type="GO" id="GO:0008470">
    <property type="term" value="F:3-methylbutanoyl-CoA dehydrogenase activity"/>
    <property type="evidence" value="ECO:0007669"/>
    <property type="project" value="TreeGrafter"/>
</dbReference>
<dbReference type="InterPro" id="IPR013786">
    <property type="entry name" value="AcylCoA_DH/ox_N"/>
</dbReference>
<evidence type="ECO:0000256" key="5">
    <source>
        <dbReference type="ARBA" id="ARBA00023002"/>
    </source>
</evidence>
<comment type="catalytic activity">
    <reaction evidence="13">
        <text>dibenzothiophene + 2 FMNH2 + 2 O2 = dibenzothiophene 5,5-dioxide + 2 FMN + 2 H2O + 2 H(+)</text>
        <dbReference type="Rhea" id="RHEA:49072"/>
        <dbReference type="ChEBI" id="CHEBI:15377"/>
        <dbReference type="ChEBI" id="CHEBI:15378"/>
        <dbReference type="ChEBI" id="CHEBI:15379"/>
        <dbReference type="ChEBI" id="CHEBI:23681"/>
        <dbReference type="ChEBI" id="CHEBI:57618"/>
        <dbReference type="ChEBI" id="CHEBI:58210"/>
        <dbReference type="ChEBI" id="CHEBI:90356"/>
        <dbReference type="EC" id="1.14.14.21"/>
    </reaction>
</comment>
<dbReference type="AlphaFoldDB" id="A0A6J7I5S4"/>
<keyword evidence="3" id="KW-0288">FMN</keyword>
<comment type="pathway">
    <text evidence="7">Sulfur metabolism; dibenzothiophene degradation.</text>
</comment>
<dbReference type="EMBL" id="CAFBMK010000133">
    <property type="protein sequence ID" value="CAB4926069.1"/>
    <property type="molecule type" value="Genomic_DNA"/>
</dbReference>
<dbReference type="InterPro" id="IPR037069">
    <property type="entry name" value="AcylCoA_DH/ox_N_sf"/>
</dbReference>
<evidence type="ECO:0000256" key="9">
    <source>
        <dbReference type="ARBA" id="ARBA00034328"/>
    </source>
</evidence>
<reference evidence="17" key="1">
    <citation type="submission" date="2020-05" db="EMBL/GenBank/DDBJ databases">
        <authorList>
            <person name="Chiriac C."/>
            <person name="Salcher M."/>
            <person name="Ghai R."/>
            <person name="Kavagutti S V."/>
        </authorList>
    </citation>
    <scope>NUCLEOTIDE SEQUENCE</scope>
</reference>